<dbReference type="Gene3D" id="1.10.268.10">
    <property type="entry name" value="Topoisomerase, domain 3"/>
    <property type="match status" value="1"/>
</dbReference>
<sequence>MRFLRRRPDPAEERAERLECLRDQVHILRGVEVALGRWLEVAEVVHDAPSVNAARTALEDLLQLDELQVLTVVDLQLRRSAGQERAKVAEEILRLEEELAGLTA</sequence>
<dbReference type="InterPro" id="IPR013757">
    <property type="entry name" value="Topo_IIA_A_a_sf"/>
</dbReference>
<proteinExistence type="predicted"/>
<keyword evidence="3" id="KW-1185">Reference proteome</keyword>
<evidence type="ECO:0000313" key="3">
    <source>
        <dbReference type="Proteomes" id="UP000067689"/>
    </source>
</evidence>
<organism evidence="2 3">
    <name type="scientific">Aeromicrobium erythreum</name>
    <dbReference type="NCBI Taxonomy" id="2041"/>
    <lineage>
        <taxon>Bacteria</taxon>
        <taxon>Bacillati</taxon>
        <taxon>Actinomycetota</taxon>
        <taxon>Actinomycetes</taxon>
        <taxon>Propionibacteriales</taxon>
        <taxon>Nocardioidaceae</taxon>
        <taxon>Aeromicrobium</taxon>
    </lineage>
</organism>
<dbReference type="PATRIC" id="fig|2041.4.peg.203"/>
<protein>
    <submittedName>
        <fullName evidence="2">Uncharacterized protein</fullName>
    </submittedName>
</protein>
<dbReference type="STRING" id="2041.AERYTH_00985"/>
<evidence type="ECO:0000313" key="2">
    <source>
        <dbReference type="EMBL" id="ALX03374.1"/>
    </source>
</evidence>
<evidence type="ECO:0000256" key="1">
    <source>
        <dbReference type="ARBA" id="ARBA00000185"/>
    </source>
</evidence>
<name>A0A0U4C628_9ACTN</name>
<gene>
    <name evidence="2" type="ORF">AERYTH_00985</name>
</gene>
<dbReference type="Proteomes" id="UP000067689">
    <property type="component" value="Chromosome"/>
</dbReference>
<dbReference type="EMBL" id="CP011502">
    <property type="protein sequence ID" value="ALX03374.1"/>
    <property type="molecule type" value="Genomic_DNA"/>
</dbReference>
<dbReference type="GO" id="GO:0005524">
    <property type="term" value="F:ATP binding"/>
    <property type="evidence" value="ECO:0007669"/>
    <property type="project" value="InterPro"/>
</dbReference>
<dbReference type="GO" id="GO:0003677">
    <property type="term" value="F:DNA binding"/>
    <property type="evidence" value="ECO:0007669"/>
    <property type="project" value="InterPro"/>
</dbReference>
<dbReference type="InterPro" id="IPR013760">
    <property type="entry name" value="Topo_IIA-like_dom_sf"/>
</dbReference>
<reference evidence="2 3" key="1">
    <citation type="journal article" date="1991" name="Int. J. Syst. Bacteriol.">
        <title>Description of the erythromycin-producing bacterium Arthrobacter sp. strain NRRL B-3381 as Aeromicrobium erythreum gen. nov., sp. nov.</title>
        <authorList>
            <person name="Miller E.S."/>
            <person name="Woese C.R."/>
            <person name="Brenner S."/>
        </authorList>
    </citation>
    <scope>NUCLEOTIDE SEQUENCE [LARGE SCALE GENOMIC DNA]</scope>
    <source>
        <strain evidence="2 3">AR18</strain>
    </source>
</reference>
<dbReference type="SUPFAM" id="SSF56719">
    <property type="entry name" value="Type II DNA topoisomerase"/>
    <property type="match status" value="1"/>
</dbReference>
<dbReference type="KEGG" id="aer:AERYTH_00985"/>
<dbReference type="AlphaFoldDB" id="A0A0U4C628"/>
<comment type="catalytic activity">
    <reaction evidence="1">
        <text>ATP-dependent breakage, passage and rejoining of double-stranded DNA.</text>
        <dbReference type="EC" id="5.6.2.2"/>
    </reaction>
</comment>
<dbReference type="GO" id="GO:0034335">
    <property type="term" value="F:DNA negative supercoiling activity"/>
    <property type="evidence" value="ECO:0007669"/>
    <property type="project" value="UniProtKB-ARBA"/>
</dbReference>
<dbReference type="RefSeq" id="WP_067853447.1">
    <property type="nucleotide sequence ID" value="NZ_CP011502.1"/>
</dbReference>
<accession>A0A0U4C628</accession>